<comment type="caution">
    <text evidence="2">The sequence shown here is derived from an EMBL/GenBank/DDBJ whole genome shotgun (WGS) entry which is preliminary data.</text>
</comment>
<organism evidence="2 3">
    <name type="scientific">Ottowia beijingensis</name>
    <dbReference type="NCBI Taxonomy" id="1207057"/>
    <lineage>
        <taxon>Bacteria</taxon>
        <taxon>Pseudomonadati</taxon>
        <taxon>Pseudomonadota</taxon>
        <taxon>Betaproteobacteria</taxon>
        <taxon>Burkholderiales</taxon>
        <taxon>Comamonadaceae</taxon>
        <taxon>Ottowia</taxon>
    </lineage>
</organism>
<evidence type="ECO:0000313" key="3">
    <source>
        <dbReference type="Proteomes" id="UP000589716"/>
    </source>
</evidence>
<gene>
    <name evidence="2" type="ORF">H0I39_19585</name>
</gene>
<evidence type="ECO:0000313" key="2">
    <source>
        <dbReference type="EMBL" id="NZA03359.1"/>
    </source>
</evidence>
<keyword evidence="1" id="KW-0732">Signal</keyword>
<reference evidence="2 3" key="1">
    <citation type="submission" date="2020-07" db="EMBL/GenBank/DDBJ databases">
        <authorList>
            <person name="Maaloum M."/>
        </authorList>
    </citation>
    <scope>NUCLEOTIDE SEQUENCE [LARGE SCALE GENOMIC DNA]</scope>
    <source>
        <strain evidence="2 3">GCS-AN-3</strain>
    </source>
</reference>
<feature type="chain" id="PRO_5032901177" description="Lipoprotein" evidence="1">
    <location>
        <begin position="24"/>
        <end position="128"/>
    </location>
</feature>
<name>A0A853IZJ2_9BURK</name>
<protein>
    <recommendedName>
        <fullName evidence="4">Lipoprotein</fullName>
    </recommendedName>
</protein>
<dbReference type="PROSITE" id="PS51257">
    <property type="entry name" value="PROKAR_LIPOPROTEIN"/>
    <property type="match status" value="1"/>
</dbReference>
<keyword evidence="3" id="KW-1185">Reference proteome</keyword>
<dbReference type="AlphaFoldDB" id="A0A853IZJ2"/>
<dbReference type="Proteomes" id="UP000589716">
    <property type="component" value="Unassembled WGS sequence"/>
</dbReference>
<proteinExistence type="predicted"/>
<evidence type="ECO:0008006" key="4">
    <source>
        <dbReference type="Google" id="ProtNLM"/>
    </source>
</evidence>
<sequence length="128" mass="13561">MKKLVVLLLAAVLAGCATVNYQAYEGKNNLHEGQGGSKVVADGVDFWANGAPPRKYTIIGVAEAEVGEGWGDNDILRSAVASEVKKQGGHAAIQMASESSFGGVMPIGGMMYALNNKKVRYQVIKYVD</sequence>
<dbReference type="EMBL" id="JACCKX010000001">
    <property type="protein sequence ID" value="NZA03359.1"/>
    <property type="molecule type" value="Genomic_DNA"/>
</dbReference>
<feature type="signal peptide" evidence="1">
    <location>
        <begin position="1"/>
        <end position="23"/>
    </location>
</feature>
<evidence type="ECO:0000256" key="1">
    <source>
        <dbReference type="SAM" id="SignalP"/>
    </source>
</evidence>
<accession>A0A853IZJ2</accession>
<dbReference type="RefSeq" id="WP_180551593.1">
    <property type="nucleotide sequence ID" value="NZ_JACCKX010000001.1"/>
</dbReference>